<dbReference type="RefSeq" id="WP_014839903.1">
    <property type="nucleotide sequence ID" value="NZ_CP021328.1"/>
</dbReference>
<name>A0A1V0M3B7_RAOOR</name>
<keyword evidence="1" id="KW-0472">Membrane</keyword>
<sequence>MEKKQNPNQRMLINIGLALCGFVAGSVVWGPASDLFKSNQSAKELANERKIEQFNRLIREPQANQPAGLVLTEQDKELIGKTAAQYLIDHPENLVEAGKRLESNRDGEKMSNVVNTKDVLLESTYTPNYGPDNADVAVIEFFDYMCHFCQQSSPVLEKAISVNKNVRTFFKDFTIFADRTPISGMGAKIGLYIFRTYGKDKYYEFHNKLMNETGIALQSKKDYSPQNLATLVHGLGYKDILDEHGNFLLTAQLRDQLQNVLDANMMLADKLNYSGTPVFIVMNIKNPQNKTTTIIPGAPDSYRLQQAIDKAKGN</sequence>
<dbReference type="Pfam" id="PF01323">
    <property type="entry name" value="DSBA"/>
    <property type="match status" value="1"/>
</dbReference>
<evidence type="ECO:0000259" key="2">
    <source>
        <dbReference type="Pfam" id="PF01323"/>
    </source>
</evidence>
<protein>
    <submittedName>
        <fullName evidence="3">Thioredoxin</fullName>
    </submittedName>
</protein>
<dbReference type="InterPro" id="IPR036249">
    <property type="entry name" value="Thioredoxin-like_sf"/>
</dbReference>
<organism evidence="3">
    <name type="scientific">Raoultella ornithinolytica</name>
    <name type="common">Klebsiella ornithinolytica</name>
    <dbReference type="NCBI Taxonomy" id="54291"/>
    <lineage>
        <taxon>Bacteria</taxon>
        <taxon>Pseudomonadati</taxon>
        <taxon>Pseudomonadota</taxon>
        <taxon>Gammaproteobacteria</taxon>
        <taxon>Enterobacterales</taxon>
        <taxon>Enterobacteriaceae</taxon>
        <taxon>Klebsiella/Raoultella group</taxon>
        <taxon>Raoultella</taxon>
    </lineage>
</organism>
<proteinExistence type="predicted"/>
<dbReference type="EMBL" id="KY270853">
    <property type="protein sequence ID" value="ARD69382.1"/>
    <property type="molecule type" value="Genomic_DNA"/>
</dbReference>
<dbReference type="AlphaFoldDB" id="A0A1V0M3B7"/>
<reference evidence="3" key="1">
    <citation type="journal article" date="2017" name="Int. J. Antimicrob. Agents">
        <title>Sequencing and comparative genomics analysis of the IncHI2 plasmids pT5282-mphA and p112298-catA and the IncHI5 plasmid pYNKP001-dfrA.</title>
        <authorList>
            <person name="Liang Q."/>
            <person name="Yin Z."/>
            <person name="Zhao Y."/>
            <person name="Liang L."/>
            <person name="Feng J."/>
            <person name="Zhan Z."/>
            <person name="Wang H."/>
            <person name="Song Y."/>
            <person name="Tong Y."/>
            <person name="Wu W."/>
            <person name="Chen W."/>
            <person name="Wang J."/>
            <person name="Jiang L."/>
            <person name="Zhou D."/>
        </authorList>
    </citation>
    <scope>NUCLEOTIDE SEQUENCE</scope>
    <source>
        <strain evidence="3">YNKP001</strain>
        <plasmid evidence="3">pYNKP001-dfrA</plasmid>
    </source>
</reference>
<feature type="domain" description="DSBA-like thioredoxin" evidence="2">
    <location>
        <begin position="138"/>
        <end position="233"/>
    </location>
</feature>
<keyword evidence="1" id="KW-1133">Transmembrane helix</keyword>
<dbReference type="SUPFAM" id="SSF52833">
    <property type="entry name" value="Thioredoxin-like"/>
    <property type="match status" value="1"/>
</dbReference>
<keyword evidence="1" id="KW-0812">Transmembrane</keyword>
<geneLocation type="plasmid" evidence="3">
    <name>pYNKP001-dfrA</name>
</geneLocation>
<evidence type="ECO:0000256" key="1">
    <source>
        <dbReference type="SAM" id="Phobius"/>
    </source>
</evidence>
<dbReference type="InterPro" id="IPR001853">
    <property type="entry name" value="DSBA-like_thioredoxin_dom"/>
</dbReference>
<evidence type="ECO:0000313" key="3">
    <source>
        <dbReference type="EMBL" id="ARD69382.1"/>
    </source>
</evidence>
<keyword evidence="3" id="KW-0614">Plasmid</keyword>
<dbReference type="Gene3D" id="3.40.30.10">
    <property type="entry name" value="Glutaredoxin"/>
    <property type="match status" value="1"/>
</dbReference>
<accession>A0A1V0M3B7</accession>
<dbReference type="GO" id="GO:0016491">
    <property type="term" value="F:oxidoreductase activity"/>
    <property type="evidence" value="ECO:0007669"/>
    <property type="project" value="InterPro"/>
</dbReference>
<feature type="transmembrane region" description="Helical" evidence="1">
    <location>
        <begin position="12"/>
        <end position="32"/>
    </location>
</feature>